<dbReference type="AlphaFoldDB" id="A0AAD0PVT6"/>
<dbReference type="EMBL" id="CP031226">
    <property type="protein sequence ID" value="AXH59672.1"/>
    <property type="molecule type" value="Genomic_DNA"/>
</dbReference>
<evidence type="ECO:0000313" key="1">
    <source>
        <dbReference type="EMBL" id="AXH59672.1"/>
    </source>
</evidence>
<name>A0AAD0PVT6_PSEAV</name>
<reference evidence="1 2" key="1">
    <citation type="journal article" date="2011" name="PLoS Pathog.">
        <title>Dynamic evolution of pathogenicity revealed by sequencing and comparative genomics of 19 Pseudomonas syringae isolates.</title>
        <authorList>
            <person name="Baltrus D.A."/>
            <person name="Nishimura M.T."/>
            <person name="Romanchuk A."/>
            <person name="Chang J.H."/>
            <person name="Mukhtar M.S."/>
            <person name="Cherkis K."/>
            <person name="Roach J."/>
            <person name="Grant S.R."/>
            <person name="Jones C.D."/>
            <person name="Dangl J.L."/>
        </authorList>
    </citation>
    <scope>NUCLEOTIDE SEQUENCE [LARGE SCALE GENOMIC DNA]</scope>
    <source>
        <strain evidence="1 2">M301315</strain>
    </source>
</reference>
<proteinExistence type="predicted"/>
<organism evidence="1 2">
    <name type="scientific">Pseudomonas amygdali pv. lachrymans str. M301315</name>
    <dbReference type="NCBI Taxonomy" id="629260"/>
    <lineage>
        <taxon>Bacteria</taxon>
        <taxon>Pseudomonadati</taxon>
        <taxon>Pseudomonadota</taxon>
        <taxon>Gammaproteobacteria</taxon>
        <taxon>Pseudomonadales</taxon>
        <taxon>Pseudomonadaceae</taxon>
        <taxon>Pseudomonas</taxon>
        <taxon>Pseudomonas amygdali</taxon>
    </lineage>
</organism>
<dbReference type="Proteomes" id="UP000006426">
    <property type="component" value="Plasmid pmppla107"/>
</dbReference>
<accession>A0AAD0PVT6</accession>
<geneLocation type="plasmid" evidence="2">
    <name>pmppla107</name>
</geneLocation>
<evidence type="ECO:0000313" key="2">
    <source>
        <dbReference type="Proteomes" id="UP000006426"/>
    </source>
</evidence>
<protein>
    <submittedName>
        <fullName evidence="1">Uncharacterized protein</fullName>
    </submittedName>
</protein>
<sequence>MSTRLRWKLKPAQKGLSRIGCLPRGSLLTDGTKTYATISALSEGGWYWVAGWDSDVPYKNTCNEPSATADEAKNAAIAYVKLHIKTAE</sequence>
<keyword evidence="1" id="KW-0614">Plasmid</keyword>
<gene>
    <name evidence="1" type="ORF">PLA107_031100</name>
</gene>